<dbReference type="OrthoDB" id="8732661at2"/>
<evidence type="ECO:0000313" key="6">
    <source>
        <dbReference type="Proteomes" id="UP000335415"/>
    </source>
</evidence>
<dbReference type="CDD" id="cd07033">
    <property type="entry name" value="TPP_PYR_DXS_TK_like"/>
    <property type="match status" value="1"/>
</dbReference>
<proteinExistence type="inferred from homology"/>
<dbReference type="SUPFAM" id="SSF52922">
    <property type="entry name" value="TK C-terminal domain-like"/>
    <property type="match status" value="1"/>
</dbReference>
<dbReference type="Pfam" id="PF02779">
    <property type="entry name" value="Transket_pyr"/>
    <property type="match status" value="1"/>
</dbReference>
<reference evidence="5 6" key="1">
    <citation type="submission" date="2019-09" db="EMBL/GenBank/DDBJ databases">
        <authorList>
            <person name="Li Y."/>
        </authorList>
    </citation>
    <scope>NUCLEOTIDE SEQUENCE [LARGE SCALE GENOMIC DNA]</scope>
    <source>
        <strain evidence="5 6">L3-3HA</strain>
    </source>
</reference>
<dbReference type="Proteomes" id="UP000335415">
    <property type="component" value="Unassembled WGS sequence"/>
</dbReference>
<evidence type="ECO:0000259" key="4">
    <source>
        <dbReference type="SMART" id="SM00861"/>
    </source>
</evidence>
<comment type="cofactor">
    <cofactor evidence="1">
        <name>thiamine diphosphate</name>
        <dbReference type="ChEBI" id="CHEBI:58937"/>
    </cofactor>
</comment>
<dbReference type="Gene3D" id="3.40.50.920">
    <property type="match status" value="1"/>
</dbReference>
<dbReference type="PANTHER" id="PTHR43825:SF1">
    <property type="entry name" value="TRANSKETOLASE-LIKE PYRIMIDINE-BINDING DOMAIN-CONTAINING PROTEIN"/>
    <property type="match status" value="1"/>
</dbReference>
<dbReference type="InterPro" id="IPR005475">
    <property type="entry name" value="Transketolase-like_Pyr-bd"/>
</dbReference>
<dbReference type="InterPro" id="IPR009014">
    <property type="entry name" value="Transketo_C/PFOR_II"/>
</dbReference>
<dbReference type="Pfam" id="PF02780">
    <property type="entry name" value="Transketolase_C"/>
    <property type="match status" value="1"/>
</dbReference>
<accession>A0A5J5FW44</accession>
<dbReference type="InterPro" id="IPR033248">
    <property type="entry name" value="Transketolase_C"/>
</dbReference>
<dbReference type="InterPro" id="IPR029061">
    <property type="entry name" value="THDP-binding"/>
</dbReference>
<keyword evidence="3" id="KW-0786">Thiamine pyrophosphate</keyword>
<comment type="similarity">
    <text evidence="2">Belongs to the transketolase family.</text>
</comment>
<dbReference type="PANTHER" id="PTHR43825">
    <property type="entry name" value="PYRUVATE DEHYDROGENASE E1 COMPONENT"/>
    <property type="match status" value="1"/>
</dbReference>
<keyword evidence="6" id="KW-1185">Reference proteome</keyword>
<sequence length="320" mass="35412">MFNVVTRLEKDSIEMRKVYANMVREQIEQAQPIIALEADLMSSMAMDGVHRDYPQHVINCGIMEANVIGVSAGLSLTGRIPFVHTFTAFASRRCFDQLFMSLDYQRNNVRVIASDAGVSACHNGGTHMSFEDMGIVRGLAHSVVLEVTDATMFNDILHQLMDLQGFYWVRTIRKQATRIYQDGSRFTIGKGNLLRDGTQVTLIANGIMVAEAMAAADMLARQGISAAVIDMFTLKPIDREIIQRYARKTGRIVTCENHSIHNGLGSAVAEVLVETCPVPMRRVGVKERYGQVGTQAFLQQEYGLTAQHIVQAARELADGG</sequence>
<dbReference type="InterPro" id="IPR051157">
    <property type="entry name" value="PDH/Transketolase"/>
</dbReference>
<feature type="domain" description="Transketolase-like pyrimidine-binding" evidence="4">
    <location>
        <begin position="13"/>
        <end position="179"/>
    </location>
</feature>
<organism evidence="5 6">
    <name type="scientific">Affinibrenneria salicis</name>
    <dbReference type="NCBI Taxonomy" id="2590031"/>
    <lineage>
        <taxon>Bacteria</taxon>
        <taxon>Pseudomonadati</taxon>
        <taxon>Pseudomonadota</taxon>
        <taxon>Gammaproteobacteria</taxon>
        <taxon>Enterobacterales</taxon>
        <taxon>Pectobacteriaceae</taxon>
        <taxon>Affinibrenneria</taxon>
    </lineage>
</organism>
<dbReference type="SMART" id="SM00861">
    <property type="entry name" value="Transket_pyr"/>
    <property type="match status" value="1"/>
</dbReference>
<evidence type="ECO:0000313" key="5">
    <source>
        <dbReference type="EMBL" id="KAA8997000.1"/>
    </source>
</evidence>
<name>A0A5J5FW44_9GAMM</name>
<dbReference type="FunFam" id="3.40.50.970:FF:000129">
    <property type="entry name" value="Transketolase"/>
    <property type="match status" value="1"/>
</dbReference>
<evidence type="ECO:0000256" key="2">
    <source>
        <dbReference type="ARBA" id="ARBA00007131"/>
    </source>
</evidence>
<gene>
    <name evidence="5" type="ORF">FJU30_20340</name>
</gene>
<evidence type="ECO:0000256" key="1">
    <source>
        <dbReference type="ARBA" id="ARBA00001964"/>
    </source>
</evidence>
<protein>
    <submittedName>
        <fullName evidence="5">Transketolase family protein</fullName>
    </submittedName>
</protein>
<dbReference type="RefSeq" id="WP_150436800.1">
    <property type="nucleotide sequence ID" value="NZ_VYKJ01000012.1"/>
</dbReference>
<dbReference type="AlphaFoldDB" id="A0A5J5FW44"/>
<dbReference type="EMBL" id="VYKJ01000012">
    <property type="protein sequence ID" value="KAA8997000.1"/>
    <property type="molecule type" value="Genomic_DNA"/>
</dbReference>
<dbReference type="Gene3D" id="3.40.50.970">
    <property type="match status" value="1"/>
</dbReference>
<comment type="caution">
    <text evidence="5">The sequence shown here is derived from an EMBL/GenBank/DDBJ whole genome shotgun (WGS) entry which is preliminary data.</text>
</comment>
<evidence type="ECO:0000256" key="3">
    <source>
        <dbReference type="ARBA" id="ARBA00023052"/>
    </source>
</evidence>
<dbReference type="SUPFAM" id="SSF52518">
    <property type="entry name" value="Thiamin diphosphate-binding fold (THDP-binding)"/>
    <property type="match status" value="1"/>
</dbReference>